<sequence length="252" mass="28917">MMLRPKHLWFSCLALTLSLSPDVSDARPCRSNNCDPSMCGNVETRWPFRLKSQPLKCGERWYEIECKRNRTVSLPMKYGNFYVMAISYVNQTIRIVDTSLVDGNCSIPRTSFPSYSYYFQDTIDWYRADIMYTVNCTTTMNSSVYYVDASRCGTNSSSSPWTYFYFSGSRSNISDFHESCRFVAQFPFQLSNTSGLSTSDIYRNLLKGVDVSWYTPETYGPSNLILKVNILCLFGNIRLTASTESHSRILSK</sequence>
<dbReference type="Pfam" id="PF13947">
    <property type="entry name" value="GUB_WAK_bind"/>
    <property type="match status" value="1"/>
</dbReference>
<keyword evidence="2" id="KW-0812">Transmembrane</keyword>
<keyword evidence="5" id="KW-0472">Membrane</keyword>
<evidence type="ECO:0000313" key="9">
    <source>
        <dbReference type="Proteomes" id="UP001472677"/>
    </source>
</evidence>
<gene>
    <name evidence="8" type="ORF">V6N12_045633</name>
</gene>
<evidence type="ECO:0000313" key="8">
    <source>
        <dbReference type="EMBL" id="KAK8593556.1"/>
    </source>
</evidence>
<dbReference type="InterPro" id="IPR025287">
    <property type="entry name" value="WAK_GUB"/>
</dbReference>
<comment type="subcellular location">
    <subcellularLocation>
        <location evidence="1">Membrane</location>
        <topology evidence="1">Single-pass membrane protein</topology>
    </subcellularLocation>
</comment>
<evidence type="ECO:0000256" key="3">
    <source>
        <dbReference type="ARBA" id="ARBA00022729"/>
    </source>
</evidence>
<evidence type="ECO:0000256" key="2">
    <source>
        <dbReference type="ARBA" id="ARBA00022692"/>
    </source>
</evidence>
<dbReference type="PANTHER" id="PTHR33138">
    <property type="entry name" value="OS01G0690200 PROTEIN"/>
    <property type="match status" value="1"/>
</dbReference>
<dbReference type="EMBL" id="JBBPBM010000003">
    <property type="protein sequence ID" value="KAK8593556.1"/>
    <property type="molecule type" value="Genomic_DNA"/>
</dbReference>
<feature type="signal peptide" evidence="6">
    <location>
        <begin position="1"/>
        <end position="26"/>
    </location>
</feature>
<feature type="domain" description="Wall-associated receptor kinase galacturonan-binding" evidence="7">
    <location>
        <begin position="34"/>
        <end position="97"/>
    </location>
</feature>
<dbReference type="Proteomes" id="UP001472677">
    <property type="component" value="Unassembled WGS sequence"/>
</dbReference>
<feature type="chain" id="PRO_5046812469" description="Wall-associated receptor kinase galacturonan-binding domain-containing protein" evidence="6">
    <location>
        <begin position="27"/>
        <end position="252"/>
    </location>
</feature>
<evidence type="ECO:0000256" key="1">
    <source>
        <dbReference type="ARBA" id="ARBA00004167"/>
    </source>
</evidence>
<name>A0ABR2G3C3_9ROSI</name>
<dbReference type="PANTHER" id="PTHR33138:SF30">
    <property type="entry name" value="LEAF RUST 10 DISEASE-RESISTANCE LOCUS RECEPTOR-LIKE PROTEIN KINASE-LIKE 2.7"/>
    <property type="match status" value="1"/>
</dbReference>
<evidence type="ECO:0000259" key="7">
    <source>
        <dbReference type="Pfam" id="PF13947"/>
    </source>
</evidence>
<organism evidence="8 9">
    <name type="scientific">Hibiscus sabdariffa</name>
    <name type="common">roselle</name>
    <dbReference type="NCBI Taxonomy" id="183260"/>
    <lineage>
        <taxon>Eukaryota</taxon>
        <taxon>Viridiplantae</taxon>
        <taxon>Streptophyta</taxon>
        <taxon>Embryophyta</taxon>
        <taxon>Tracheophyta</taxon>
        <taxon>Spermatophyta</taxon>
        <taxon>Magnoliopsida</taxon>
        <taxon>eudicotyledons</taxon>
        <taxon>Gunneridae</taxon>
        <taxon>Pentapetalae</taxon>
        <taxon>rosids</taxon>
        <taxon>malvids</taxon>
        <taxon>Malvales</taxon>
        <taxon>Malvaceae</taxon>
        <taxon>Malvoideae</taxon>
        <taxon>Hibiscus</taxon>
    </lineage>
</organism>
<evidence type="ECO:0000256" key="6">
    <source>
        <dbReference type="SAM" id="SignalP"/>
    </source>
</evidence>
<keyword evidence="3 6" id="KW-0732">Signal</keyword>
<keyword evidence="4" id="KW-1133">Transmembrane helix</keyword>
<evidence type="ECO:0000256" key="4">
    <source>
        <dbReference type="ARBA" id="ARBA00022989"/>
    </source>
</evidence>
<comment type="caution">
    <text evidence="8">The sequence shown here is derived from an EMBL/GenBank/DDBJ whole genome shotgun (WGS) entry which is preliminary data.</text>
</comment>
<protein>
    <recommendedName>
        <fullName evidence="7">Wall-associated receptor kinase galacturonan-binding domain-containing protein</fullName>
    </recommendedName>
</protein>
<proteinExistence type="predicted"/>
<accession>A0ABR2G3C3</accession>
<evidence type="ECO:0000256" key="5">
    <source>
        <dbReference type="ARBA" id="ARBA00023136"/>
    </source>
</evidence>
<reference evidence="8 9" key="1">
    <citation type="journal article" date="2024" name="G3 (Bethesda)">
        <title>Genome assembly of Hibiscus sabdariffa L. provides insights into metabolisms of medicinal natural products.</title>
        <authorList>
            <person name="Kim T."/>
        </authorList>
    </citation>
    <scope>NUCLEOTIDE SEQUENCE [LARGE SCALE GENOMIC DNA]</scope>
    <source>
        <strain evidence="8">TK-2024</strain>
        <tissue evidence="8">Old leaves</tissue>
    </source>
</reference>
<keyword evidence="9" id="KW-1185">Reference proteome</keyword>